<dbReference type="Proteomes" id="UP000314294">
    <property type="component" value="Unassembled WGS sequence"/>
</dbReference>
<organism evidence="2 3">
    <name type="scientific">Liparis tanakae</name>
    <name type="common">Tanaka's snailfish</name>
    <dbReference type="NCBI Taxonomy" id="230148"/>
    <lineage>
        <taxon>Eukaryota</taxon>
        <taxon>Metazoa</taxon>
        <taxon>Chordata</taxon>
        <taxon>Craniata</taxon>
        <taxon>Vertebrata</taxon>
        <taxon>Euteleostomi</taxon>
        <taxon>Actinopterygii</taxon>
        <taxon>Neopterygii</taxon>
        <taxon>Teleostei</taxon>
        <taxon>Neoteleostei</taxon>
        <taxon>Acanthomorphata</taxon>
        <taxon>Eupercaria</taxon>
        <taxon>Perciformes</taxon>
        <taxon>Cottioidei</taxon>
        <taxon>Cottales</taxon>
        <taxon>Liparidae</taxon>
        <taxon>Liparis</taxon>
    </lineage>
</organism>
<dbReference type="EMBL" id="SRLO01010700">
    <property type="protein sequence ID" value="TNN26225.1"/>
    <property type="molecule type" value="Genomic_DNA"/>
</dbReference>
<evidence type="ECO:0000256" key="1">
    <source>
        <dbReference type="SAM" id="MobiDB-lite"/>
    </source>
</evidence>
<reference evidence="2 3" key="1">
    <citation type="submission" date="2019-03" db="EMBL/GenBank/DDBJ databases">
        <title>First draft genome of Liparis tanakae, snailfish: a comprehensive survey of snailfish specific genes.</title>
        <authorList>
            <person name="Kim W."/>
            <person name="Song I."/>
            <person name="Jeong J.-H."/>
            <person name="Kim D."/>
            <person name="Kim S."/>
            <person name="Ryu S."/>
            <person name="Song J.Y."/>
            <person name="Lee S.K."/>
        </authorList>
    </citation>
    <scope>NUCLEOTIDE SEQUENCE [LARGE SCALE GENOMIC DNA]</scope>
    <source>
        <tissue evidence="2">Muscle</tissue>
    </source>
</reference>
<gene>
    <name evidence="2" type="ORF">EYF80_063638</name>
</gene>
<dbReference type="AlphaFoldDB" id="A0A4Z2EBV8"/>
<evidence type="ECO:0000313" key="3">
    <source>
        <dbReference type="Proteomes" id="UP000314294"/>
    </source>
</evidence>
<name>A0A4Z2EBV8_9TELE</name>
<evidence type="ECO:0000313" key="2">
    <source>
        <dbReference type="EMBL" id="TNN26225.1"/>
    </source>
</evidence>
<sequence length="88" mass="9616">MALRLGERRHFRSDKMWPMLMKWMLHGGRAVDGNRRVSMPALSIAINHNPPLESSAGLLDADSSPGLMAPGGCRRAISGPKHDNGAER</sequence>
<keyword evidence="3" id="KW-1185">Reference proteome</keyword>
<proteinExistence type="predicted"/>
<accession>A0A4Z2EBV8</accession>
<protein>
    <submittedName>
        <fullName evidence="2">Uncharacterized protein</fullName>
    </submittedName>
</protein>
<comment type="caution">
    <text evidence="2">The sequence shown here is derived from an EMBL/GenBank/DDBJ whole genome shotgun (WGS) entry which is preliminary data.</text>
</comment>
<feature type="region of interest" description="Disordered" evidence="1">
    <location>
        <begin position="56"/>
        <end position="88"/>
    </location>
</feature>